<reference evidence="2 3" key="1">
    <citation type="submission" date="2016-11" db="EMBL/GenBank/DDBJ databases">
        <authorList>
            <person name="Jaros S."/>
            <person name="Januszkiewicz K."/>
            <person name="Wedrychowicz H."/>
        </authorList>
    </citation>
    <scope>NUCLEOTIDE SEQUENCE [LARGE SCALE GENOMIC DNA]</scope>
    <source>
        <strain evidence="2 3">DSM 4740</strain>
    </source>
</reference>
<organism evidence="2 3">
    <name type="scientific">Halomonas cupida</name>
    <dbReference type="NCBI Taxonomy" id="44933"/>
    <lineage>
        <taxon>Bacteria</taxon>
        <taxon>Pseudomonadati</taxon>
        <taxon>Pseudomonadota</taxon>
        <taxon>Gammaproteobacteria</taxon>
        <taxon>Oceanospirillales</taxon>
        <taxon>Halomonadaceae</taxon>
        <taxon>Halomonas</taxon>
    </lineage>
</organism>
<dbReference type="STRING" id="44933.SAMN05660971_02692"/>
<dbReference type="Proteomes" id="UP000184123">
    <property type="component" value="Unassembled WGS sequence"/>
</dbReference>
<gene>
    <name evidence="2" type="ORF">SAMN05660971_02692</name>
</gene>
<dbReference type="RefSeq" id="WP_084541931.1">
    <property type="nucleotide sequence ID" value="NZ_BJXU01000066.1"/>
</dbReference>
<evidence type="ECO:0000313" key="2">
    <source>
        <dbReference type="EMBL" id="SHM32326.1"/>
    </source>
</evidence>
<name>A0A1M7HUY6_9GAMM</name>
<accession>A0A1M7HUY6</accession>
<dbReference type="PANTHER" id="PTHR47505">
    <property type="entry name" value="DNA UTILIZATION PROTEIN YHGH"/>
    <property type="match status" value="1"/>
</dbReference>
<proteinExistence type="inferred from homology"/>
<dbReference type="InterPro" id="IPR000836">
    <property type="entry name" value="PRTase_dom"/>
</dbReference>
<dbReference type="OrthoDB" id="9793412at2"/>
<dbReference type="AlphaFoldDB" id="A0A1M7HUY6"/>
<dbReference type="InterPro" id="IPR051910">
    <property type="entry name" value="ComF/GntX_DNA_util-trans"/>
</dbReference>
<evidence type="ECO:0000256" key="1">
    <source>
        <dbReference type="ARBA" id="ARBA00008007"/>
    </source>
</evidence>
<evidence type="ECO:0000313" key="3">
    <source>
        <dbReference type="Proteomes" id="UP000184123"/>
    </source>
</evidence>
<dbReference type="Gene3D" id="3.40.50.2020">
    <property type="match status" value="1"/>
</dbReference>
<dbReference type="InterPro" id="IPR029057">
    <property type="entry name" value="PRTase-like"/>
</dbReference>
<dbReference type="SUPFAM" id="SSF53271">
    <property type="entry name" value="PRTase-like"/>
    <property type="match status" value="1"/>
</dbReference>
<dbReference type="CDD" id="cd06223">
    <property type="entry name" value="PRTases_typeI"/>
    <property type="match status" value="1"/>
</dbReference>
<sequence length="209" mass="22995">MCQDCHHHLPWNHHACRRCAEPLGQRHPTSAAAELCGRCVARPPALTSCHAPLLYHAEVARLVHRFKFHADCHAGHMLVALFAEHLLDDSVGDRPDVLLAVPADGVRARQRGLEHAEWLTCQLAGYLALPVMVARRRRGVGQAQRGLSRSARLRNLRGSFVIDGPLPAHVALVDDVMTTGATIEQLARCCKQAGARRVDAWVMARTPVC</sequence>
<comment type="similarity">
    <text evidence="1">Belongs to the ComF/GntX family.</text>
</comment>
<protein>
    <submittedName>
        <fullName evidence="2">ComF family protein</fullName>
    </submittedName>
</protein>
<dbReference type="PANTHER" id="PTHR47505:SF1">
    <property type="entry name" value="DNA UTILIZATION PROTEIN YHGH"/>
    <property type="match status" value="1"/>
</dbReference>
<dbReference type="EMBL" id="FRCA01000007">
    <property type="protein sequence ID" value="SHM32326.1"/>
    <property type="molecule type" value="Genomic_DNA"/>
</dbReference>